<accession>B2IXT6</accession>
<dbReference type="EnsemblBacteria" id="ACC82995">
    <property type="protein sequence ID" value="ACC82995"/>
    <property type="gene ID" value="Npun_R4636"/>
</dbReference>
<dbReference type="KEGG" id="npu:Npun_R4636"/>
<feature type="region of interest" description="Disordered" evidence="1">
    <location>
        <begin position="112"/>
        <end position="133"/>
    </location>
</feature>
<keyword evidence="2" id="KW-0472">Membrane</keyword>
<name>B2IXT6_NOSP7</name>
<proteinExistence type="predicted"/>
<sequence>MNTRKAILLITLVFPGLAVVGVSLYWFNLDYAALIKAENYVTNLVEVGKVNDRQLEYAYHRTYIHRINVFADGTWGLLGGVITALGIHGLVTVRDCPRNELTTEARQRGLLPKGEANAKGVSPMSDCRAENAD</sequence>
<evidence type="ECO:0000313" key="3">
    <source>
        <dbReference type="EMBL" id="ACC82995.1"/>
    </source>
</evidence>
<dbReference type="eggNOG" id="ENOG5033CB3">
    <property type="taxonomic scope" value="Bacteria"/>
</dbReference>
<evidence type="ECO:0000256" key="2">
    <source>
        <dbReference type="SAM" id="Phobius"/>
    </source>
</evidence>
<dbReference type="EMBL" id="CP001037">
    <property type="protein sequence ID" value="ACC82995.1"/>
    <property type="molecule type" value="Genomic_DNA"/>
</dbReference>
<dbReference type="RefSeq" id="WP_012410955.1">
    <property type="nucleotide sequence ID" value="NC_010628.1"/>
</dbReference>
<protein>
    <submittedName>
        <fullName evidence="3">Uncharacterized protein</fullName>
    </submittedName>
</protein>
<dbReference type="HOGENOM" id="CLU_152373_0_0_3"/>
<evidence type="ECO:0000313" key="4">
    <source>
        <dbReference type="Proteomes" id="UP000001191"/>
    </source>
</evidence>
<evidence type="ECO:0000256" key="1">
    <source>
        <dbReference type="SAM" id="MobiDB-lite"/>
    </source>
</evidence>
<dbReference type="Proteomes" id="UP000001191">
    <property type="component" value="Chromosome"/>
</dbReference>
<feature type="transmembrane region" description="Helical" evidence="2">
    <location>
        <begin position="6"/>
        <end position="27"/>
    </location>
</feature>
<keyword evidence="4" id="KW-1185">Reference proteome</keyword>
<organism evidence="3 4">
    <name type="scientific">Nostoc punctiforme (strain ATCC 29133 / PCC 73102)</name>
    <dbReference type="NCBI Taxonomy" id="63737"/>
    <lineage>
        <taxon>Bacteria</taxon>
        <taxon>Bacillati</taxon>
        <taxon>Cyanobacteriota</taxon>
        <taxon>Cyanophyceae</taxon>
        <taxon>Nostocales</taxon>
        <taxon>Nostocaceae</taxon>
        <taxon>Nostoc</taxon>
    </lineage>
</organism>
<keyword evidence="2" id="KW-0812">Transmembrane</keyword>
<reference evidence="4" key="1">
    <citation type="submission" date="2008-04" db="EMBL/GenBank/DDBJ databases">
        <title>Complete sequence of chromosome of Nostoc punctiforme ATCC 29133.</title>
        <authorList>
            <consortium name="US DOE Joint Genome Institute"/>
            <person name="Copeland A."/>
            <person name="Lucas S."/>
            <person name="Lapidus A."/>
            <person name="Glavina del Rio T."/>
            <person name="Dalin E."/>
            <person name="Tice H."/>
            <person name="Pitluck S."/>
            <person name="Chain P."/>
            <person name="Malfatti S."/>
            <person name="Shin M."/>
            <person name="Vergez L."/>
            <person name="Schmutz J."/>
            <person name="Larimer F."/>
            <person name="Land M."/>
            <person name="Hauser L."/>
            <person name="Kyrpides N."/>
            <person name="Kim E."/>
            <person name="Meeks J.C."/>
            <person name="Elhai J."/>
            <person name="Campbell E.L."/>
            <person name="Thiel T."/>
            <person name="Longmire J."/>
            <person name="Potts M."/>
            <person name="Atlas R."/>
        </authorList>
    </citation>
    <scope>NUCLEOTIDE SEQUENCE [LARGE SCALE GENOMIC DNA]</scope>
    <source>
        <strain evidence="4">ATCC 29133 / PCC 73102</strain>
    </source>
</reference>
<dbReference type="AlphaFoldDB" id="B2IXT6"/>
<gene>
    <name evidence="3" type="ordered locus">Npun_R4636</name>
</gene>
<keyword evidence="2" id="KW-1133">Transmembrane helix</keyword>
<reference evidence="3 4" key="2">
    <citation type="journal article" date="2013" name="Plant Physiol.">
        <title>A Nostoc punctiforme Sugar Transporter Necessary to Establish a Cyanobacterium-Plant Symbiosis.</title>
        <authorList>
            <person name="Ekman M."/>
            <person name="Picossi S."/>
            <person name="Campbell E.L."/>
            <person name="Meeks J.C."/>
            <person name="Flores E."/>
        </authorList>
    </citation>
    <scope>NUCLEOTIDE SEQUENCE [LARGE SCALE GENOMIC DNA]</scope>
    <source>
        <strain evidence="4">ATCC 29133 / PCC 73102</strain>
    </source>
</reference>